<dbReference type="AlphaFoldDB" id="A0A1D7ZY08"/>
<protein>
    <submittedName>
        <fullName evidence="1">Uncharacterized protein</fullName>
    </submittedName>
</protein>
<gene>
    <name evidence="1" type="ORF">LACFE_CDS1305</name>
</gene>
<dbReference type="Proteomes" id="UP000094714">
    <property type="component" value="Chromosome"/>
</dbReference>
<name>A0A1D7ZY08_LIMFE</name>
<sequence>MMASNSDSLYNVLTKLQHHPELVMASTAQYQNTVSLLFKDSVSVADAAYYFPEGHLMVNRLSPDFVAKNGALLDDYYQLTAQGKPGYHDVWVTTSHLPKRGAYLLELSYE</sequence>
<accession>A0A1D7ZY08</accession>
<reference evidence="1 2" key="1">
    <citation type="submission" date="2016-09" db="EMBL/GenBank/DDBJ databases">
        <title>Genome Sequence of the Lactobacillus fermentum strain NCC2970 (CNCM I-5068).</title>
        <authorList>
            <person name="Barretto C."/>
            <person name="Ngom-Bru C."/>
            <person name="Genevaz A."/>
            <person name="Fournier C."/>
            <person name="Moine D."/>
            <person name="Kassam M."/>
            <person name="Iltis A."/>
            <person name="Sagory-Zalkind P."/>
            <person name="Faucherand G."/>
            <person name="Descombes P."/>
            <person name="Duboux S."/>
        </authorList>
    </citation>
    <scope>NUCLEOTIDE SEQUENCE [LARGE SCALE GENOMIC DNA]</scope>
    <source>
        <strain evidence="1 2">NCC2970</strain>
    </source>
</reference>
<organism evidence="1 2">
    <name type="scientific">Limosilactobacillus fermentum</name>
    <name type="common">Lactobacillus fermentum</name>
    <dbReference type="NCBI Taxonomy" id="1613"/>
    <lineage>
        <taxon>Bacteria</taxon>
        <taxon>Bacillati</taxon>
        <taxon>Bacillota</taxon>
        <taxon>Bacilli</taxon>
        <taxon>Lactobacillales</taxon>
        <taxon>Lactobacillaceae</taxon>
        <taxon>Limosilactobacillus</taxon>
    </lineage>
</organism>
<dbReference type="EMBL" id="CP017151">
    <property type="protein sequence ID" value="AOR74756.1"/>
    <property type="molecule type" value="Genomic_DNA"/>
</dbReference>
<evidence type="ECO:0000313" key="2">
    <source>
        <dbReference type="Proteomes" id="UP000094714"/>
    </source>
</evidence>
<dbReference type="PATRIC" id="fig|1613.112.peg.1366"/>
<evidence type="ECO:0000313" key="1">
    <source>
        <dbReference type="EMBL" id="AOR74756.1"/>
    </source>
</evidence>
<proteinExistence type="predicted"/>